<evidence type="ECO:0000313" key="2">
    <source>
        <dbReference type="Proteomes" id="UP000003374"/>
    </source>
</evidence>
<proteinExistence type="predicted"/>
<dbReference type="STRING" id="314278.NB231_10813"/>
<organism evidence="1 2">
    <name type="scientific">Nitrococcus mobilis Nb-231</name>
    <dbReference type="NCBI Taxonomy" id="314278"/>
    <lineage>
        <taxon>Bacteria</taxon>
        <taxon>Pseudomonadati</taxon>
        <taxon>Pseudomonadota</taxon>
        <taxon>Gammaproteobacteria</taxon>
        <taxon>Chromatiales</taxon>
        <taxon>Ectothiorhodospiraceae</taxon>
        <taxon>Nitrococcus</taxon>
    </lineage>
</organism>
<gene>
    <name evidence="1" type="ORF">NB231_10813</name>
</gene>
<dbReference type="OrthoDB" id="2077946at2"/>
<reference evidence="1 2" key="1">
    <citation type="submission" date="2006-02" db="EMBL/GenBank/DDBJ databases">
        <authorList>
            <person name="Waterbury J."/>
            <person name="Ferriera S."/>
            <person name="Johnson J."/>
            <person name="Kravitz S."/>
            <person name="Halpern A."/>
            <person name="Remington K."/>
            <person name="Beeson K."/>
            <person name="Tran B."/>
            <person name="Rogers Y.-H."/>
            <person name="Friedman R."/>
            <person name="Venter J.C."/>
        </authorList>
    </citation>
    <scope>NUCLEOTIDE SEQUENCE [LARGE SCALE GENOMIC DNA]</scope>
    <source>
        <strain evidence="1 2">Nb-231</strain>
    </source>
</reference>
<comment type="caution">
    <text evidence="1">The sequence shown here is derived from an EMBL/GenBank/DDBJ whole genome shotgun (WGS) entry which is preliminary data.</text>
</comment>
<dbReference type="AlphaFoldDB" id="A4BNZ0"/>
<dbReference type="HOGENOM" id="CLU_116591_0_0_6"/>
<protein>
    <submittedName>
        <fullName evidence="1">Uncharacterized protein</fullName>
    </submittedName>
</protein>
<dbReference type="Proteomes" id="UP000003374">
    <property type="component" value="Unassembled WGS sequence"/>
</dbReference>
<accession>A4BNZ0</accession>
<dbReference type="eggNOG" id="COG0846">
    <property type="taxonomic scope" value="Bacteria"/>
</dbReference>
<dbReference type="RefSeq" id="WP_005002449.1">
    <property type="nucleotide sequence ID" value="NZ_CH672427.1"/>
</dbReference>
<dbReference type="EMBL" id="AAOF01000002">
    <property type="protein sequence ID" value="EAR22939.1"/>
    <property type="molecule type" value="Genomic_DNA"/>
</dbReference>
<keyword evidence="2" id="KW-1185">Reference proteome</keyword>
<sequence length="141" mass="16267">MGSAGEQRVDYWKNRVRPYLRSIWPKSRDLATPTVSENLARLCIAAQEAFPEALEELRHWLQPLQDPDYPVQRLHQAGLCREFPADALTFLNLIIGEGTQWIPDDLANCLKLIRDKKPQLEAGPRFQKLLEYVRRAGQDLT</sequence>
<name>A4BNZ0_9GAMM</name>
<evidence type="ECO:0000313" key="1">
    <source>
        <dbReference type="EMBL" id="EAR22939.1"/>
    </source>
</evidence>